<dbReference type="GO" id="GO:0015074">
    <property type="term" value="P:DNA integration"/>
    <property type="evidence" value="ECO:0007669"/>
    <property type="project" value="InterPro"/>
</dbReference>
<sequence>MIIQKKVKELNGALSIQITENHKFDRNDISKYLSMLETNKDQGILLTDSFESDYWCIVDFTGMRRYLKFDIDLYPELKVALKCFLLILIDTKFSINHIQAIHTNVKQAIVVSGGFKKTNVDAYEEYAMTKTMNSRYRFNDFTSRFLSFIEHTYRDLYDLKIKNMDSKNRDLPNYEVIIDFHYFMMEFENRATTLQKSKYFPIILWWKITGIIPMRPKEFCLLEWDCCYEEDGYYFLKVPRSKQEAKSYSEISVTNVIRINKNIYDTIQEYKQTVPPELIGNYLFSFKIQSRFFQADSITKREDMYHPDTLYWHLMSFYKEIIGWNNTDFYRFVKRNEKGEIIKIFRNYITPADTRHFSMCNMMLQGVNPLTIAKMAGHTRLGTQRNYWGHLEYFVESYVYIISTKARIHRLEKSLGEGIFGVKDKINESRIYKPEDFPLRKEVKNGYCKYGAFDNCTGECRFCDDFFYYPKNPDEGLKWLLSGSDHLEQQLETELKSLLNLYKNMKFNFATESYSMLDHEQILSKANLINRLIRQKAMVDSLLPEDREVIE</sequence>
<gene>
    <name evidence="2" type="ORF">EKG37_13590</name>
</gene>
<dbReference type="SUPFAM" id="SSF56349">
    <property type="entry name" value="DNA breaking-rejoining enzymes"/>
    <property type="match status" value="1"/>
</dbReference>
<dbReference type="AlphaFoldDB" id="A0A431W569"/>
<evidence type="ECO:0000313" key="2">
    <source>
        <dbReference type="EMBL" id="RTR30526.1"/>
    </source>
</evidence>
<dbReference type="GO" id="GO:0003677">
    <property type="term" value="F:DNA binding"/>
    <property type="evidence" value="ECO:0007669"/>
    <property type="project" value="InterPro"/>
</dbReference>
<dbReference type="GO" id="GO:0006310">
    <property type="term" value="P:DNA recombination"/>
    <property type="evidence" value="ECO:0007669"/>
    <property type="project" value="UniProtKB-KW"/>
</dbReference>
<dbReference type="InterPro" id="IPR013762">
    <property type="entry name" value="Integrase-like_cat_sf"/>
</dbReference>
<evidence type="ECO:0000313" key="3">
    <source>
        <dbReference type="Proteomes" id="UP000271374"/>
    </source>
</evidence>
<dbReference type="EMBL" id="RXNT01000010">
    <property type="protein sequence ID" value="RTR30526.1"/>
    <property type="molecule type" value="Genomic_DNA"/>
</dbReference>
<reference evidence="2 3" key="1">
    <citation type="submission" date="2018-12" db="EMBL/GenBank/DDBJ databases">
        <title>Bacillus yapensis draft genome sequence.</title>
        <authorList>
            <person name="Yu L."/>
            <person name="Xu X."/>
            <person name="Tang X."/>
        </authorList>
    </citation>
    <scope>NUCLEOTIDE SEQUENCE [LARGE SCALE GENOMIC DNA]</scope>
    <source>
        <strain evidence="2 3">XXST-01</strain>
    </source>
</reference>
<organism evidence="2 3">
    <name type="scientific">Bacillus yapensis</name>
    <dbReference type="NCBI Taxonomy" id="2492960"/>
    <lineage>
        <taxon>Bacteria</taxon>
        <taxon>Bacillati</taxon>
        <taxon>Bacillota</taxon>
        <taxon>Bacilli</taxon>
        <taxon>Bacillales</taxon>
        <taxon>Bacillaceae</taxon>
        <taxon>Bacillus</taxon>
    </lineage>
</organism>
<dbReference type="Gene3D" id="1.10.443.10">
    <property type="entry name" value="Intergrase catalytic core"/>
    <property type="match status" value="1"/>
</dbReference>
<dbReference type="OrthoDB" id="2207344at2"/>
<dbReference type="InterPro" id="IPR011010">
    <property type="entry name" value="DNA_brk_join_enz"/>
</dbReference>
<keyword evidence="1" id="KW-0233">DNA recombination</keyword>
<dbReference type="RefSeq" id="WP_126409198.1">
    <property type="nucleotide sequence ID" value="NZ_RXNT01000010.1"/>
</dbReference>
<name>A0A431W569_9BACI</name>
<protein>
    <submittedName>
        <fullName evidence="2">Uncharacterized protein</fullName>
    </submittedName>
</protein>
<dbReference type="Proteomes" id="UP000271374">
    <property type="component" value="Unassembled WGS sequence"/>
</dbReference>
<proteinExistence type="predicted"/>
<comment type="caution">
    <text evidence="2">The sequence shown here is derived from an EMBL/GenBank/DDBJ whole genome shotgun (WGS) entry which is preliminary data.</text>
</comment>
<keyword evidence="3" id="KW-1185">Reference proteome</keyword>
<evidence type="ECO:0000256" key="1">
    <source>
        <dbReference type="ARBA" id="ARBA00023172"/>
    </source>
</evidence>
<accession>A0A431W569</accession>